<dbReference type="RefSeq" id="WP_169065986.1">
    <property type="nucleotide sequence ID" value="NZ_SPMY01000019.1"/>
</dbReference>
<evidence type="ECO:0008006" key="3">
    <source>
        <dbReference type="Google" id="ProtNLM"/>
    </source>
</evidence>
<dbReference type="EMBL" id="SPMY01000019">
    <property type="protein sequence ID" value="NMQ27526.1"/>
    <property type="molecule type" value="Genomic_DNA"/>
</dbReference>
<organism evidence="1 2">
    <name type="scientific">Candidatus Accumulibacter phosphatis</name>
    <dbReference type="NCBI Taxonomy" id="327160"/>
    <lineage>
        <taxon>Bacteria</taxon>
        <taxon>Pseudomonadati</taxon>
        <taxon>Pseudomonadota</taxon>
        <taxon>Betaproteobacteria</taxon>
        <taxon>Candidatus Accumulibacter</taxon>
    </lineage>
</organism>
<reference evidence="1 2" key="1">
    <citation type="submission" date="2019-03" db="EMBL/GenBank/DDBJ databases">
        <title>Metabolic reconstructions from genomes of highly enriched 'Candidatus Accumulibacter' and 'Candidatus Competibacter' bioreactor populations.</title>
        <authorList>
            <person name="Annavajhala M.K."/>
            <person name="Welles L."/>
            <person name="Abbas B."/>
            <person name="Sorokin D."/>
            <person name="Park H."/>
            <person name="Van Loosdrecht M."/>
            <person name="Chandran K."/>
        </authorList>
    </citation>
    <scope>NUCLEOTIDE SEQUENCE [LARGE SCALE GENOMIC DNA]</scope>
    <source>
        <strain evidence="1 2">SBR_S</strain>
    </source>
</reference>
<dbReference type="InterPro" id="IPR036514">
    <property type="entry name" value="SGNH_hydro_sf"/>
</dbReference>
<evidence type="ECO:0000313" key="1">
    <source>
        <dbReference type="EMBL" id="NMQ27526.1"/>
    </source>
</evidence>
<name>A0ABX1TTJ2_9PROT</name>
<dbReference type="Gene3D" id="3.40.50.1110">
    <property type="entry name" value="SGNH hydrolase"/>
    <property type="match status" value="1"/>
</dbReference>
<sequence>MRPIRVACFSRGQACQKSLHRVCETEINMALFTDTDSYWAESPSHILKKRLLCEGDSWFSIPSIAHIPLQLEALLDASILCLADPGDTLEELTAGLQFKKIKTLLASERFGQKWDALLLSVGGNDVIGPEIRGLLNAPADPASTNPDHYLNQEAVEQMFAVLDERLRQIIGLRDQSPINREMPIFIHTYSYLTPRDEGHKVLAWRISGPWIHRYMVPLGITDCSLQQAIVAKLLDGFHGRLERIADETNEFHVIDTRKSLEPVLCRNRKGSQKLWRDEIHPSRKGFARIAKSFFVPALLKAGVITDADLRR</sequence>
<dbReference type="SUPFAM" id="SSF52266">
    <property type="entry name" value="SGNH hydrolase"/>
    <property type="match status" value="1"/>
</dbReference>
<protein>
    <recommendedName>
        <fullName evidence="3">SGNH hydrolase-type esterase domain-containing protein</fullName>
    </recommendedName>
</protein>
<accession>A0ABX1TTJ2</accession>
<dbReference type="Proteomes" id="UP000749010">
    <property type="component" value="Unassembled WGS sequence"/>
</dbReference>
<comment type="caution">
    <text evidence="1">The sequence shown here is derived from an EMBL/GenBank/DDBJ whole genome shotgun (WGS) entry which is preliminary data.</text>
</comment>
<evidence type="ECO:0000313" key="2">
    <source>
        <dbReference type="Proteomes" id="UP000749010"/>
    </source>
</evidence>
<gene>
    <name evidence="1" type="ORF">E4Q23_07025</name>
</gene>
<keyword evidence="2" id="KW-1185">Reference proteome</keyword>
<proteinExistence type="predicted"/>